<feature type="transmembrane region" description="Helical" evidence="6">
    <location>
        <begin position="193"/>
        <end position="212"/>
    </location>
</feature>
<dbReference type="GO" id="GO:0016020">
    <property type="term" value="C:membrane"/>
    <property type="evidence" value="ECO:0007669"/>
    <property type="project" value="UniProtKB-SubCell"/>
</dbReference>
<comment type="subcellular location">
    <subcellularLocation>
        <location evidence="1">Membrane</location>
        <topology evidence="1">Multi-pass membrane protein</topology>
    </subcellularLocation>
</comment>
<evidence type="ECO:0000256" key="1">
    <source>
        <dbReference type="ARBA" id="ARBA00004141"/>
    </source>
</evidence>
<evidence type="ECO:0000256" key="3">
    <source>
        <dbReference type="ARBA" id="ARBA00022692"/>
    </source>
</evidence>
<keyword evidence="9" id="KW-1185">Reference proteome</keyword>
<evidence type="ECO:0000256" key="2">
    <source>
        <dbReference type="ARBA" id="ARBA00007362"/>
    </source>
</evidence>
<dbReference type="InterPro" id="IPR050638">
    <property type="entry name" value="AA-Vitamin_Transporters"/>
</dbReference>
<feature type="domain" description="EamA" evidence="7">
    <location>
        <begin position="56"/>
        <end position="182"/>
    </location>
</feature>
<dbReference type="AlphaFoldDB" id="A0A915YF57"/>
<keyword evidence="5 6" id="KW-0472">Membrane</keyword>
<feature type="transmembrane region" description="Helical" evidence="6">
    <location>
        <begin position="168"/>
        <end position="187"/>
    </location>
</feature>
<evidence type="ECO:0000259" key="7">
    <source>
        <dbReference type="Pfam" id="PF00892"/>
    </source>
</evidence>
<evidence type="ECO:0000313" key="8">
    <source>
        <dbReference type="EMBL" id="BDS11866.1"/>
    </source>
</evidence>
<evidence type="ECO:0000256" key="6">
    <source>
        <dbReference type="SAM" id="Phobius"/>
    </source>
</evidence>
<keyword evidence="4 6" id="KW-1133">Transmembrane helix</keyword>
<reference evidence="8" key="1">
    <citation type="submission" date="2022-09" db="EMBL/GenBank/DDBJ databases">
        <title>Aureispira anguillicida sp. nov., isolated from Leptocephalus of Japanese eel Anguilla japonica.</title>
        <authorList>
            <person name="Yuasa K."/>
            <person name="Mekata T."/>
            <person name="Ikunari K."/>
        </authorList>
    </citation>
    <scope>NUCLEOTIDE SEQUENCE</scope>
    <source>
        <strain evidence="8">EL160426</strain>
    </source>
</reference>
<name>A0A915YF57_9BACT</name>
<dbReference type="PANTHER" id="PTHR32322:SF2">
    <property type="entry name" value="EAMA DOMAIN-CONTAINING PROTEIN"/>
    <property type="match status" value="1"/>
</dbReference>
<evidence type="ECO:0000256" key="4">
    <source>
        <dbReference type="ARBA" id="ARBA00022989"/>
    </source>
</evidence>
<dbReference type="PANTHER" id="PTHR32322">
    <property type="entry name" value="INNER MEMBRANE TRANSPORTER"/>
    <property type="match status" value="1"/>
</dbReference>
<feature type="transmembrane region" description="Helical" evidence="6">
    <location>
        <begin position="265"/>
        <end position="284"/>
    </location>
</feature>
<accession>A0A915YF57</accession>
<dbReference type="EMBL" id="AP026867">
    <property type="protein sequence ID" value="BDS11866.1"/>
    <property type="molecule type" value="Genomic_DNA"/>
</dbReference>
<feature type="transmembrane region" description="Helical" evidence="6">
    <location>
        <begin position="50"/>
        <end position="68"/>
    </location>
</feature>
<evidence type="ECO:0000256" key="5">
    <source>
        <dbReference type="ARBA" id="ARBA00023136"/>
    </source>
</evidence>
<dbReference type="Proteomes" id="UP001060919">
    <property type="component" value="Chromosome"/>
</dbReference>
<dbReference type="InterPro" id="IPR037185">
    <property type="entry name" value="EmrE-like"/>
</dbReference>
<dbReference type="Pfam" id="PF00892">
    <property type="entry name" value="EamA"/>
    <property type="match status" value="2"/>
</dbReference>
<comment type="similarity">
    <text evidence="2">Belongs to the EamA transporter family.</text>
</comment>
<keyword evidence="3 6" id="KW-0812">Transmembrane</keyword>
<feature type="transmembrane region" description="Helical" evidence="6">
    <location>
        <begin position="139"/>
        <end position="159"/>
    </location>
</feature>
<protein>
    <submittedName>
        <fullName evidence="8">EamA family transporter</fullName>
    </submittedName>
</protein>
<feature type="domain" description="EamA" evidence="7">
    <location>
        <begin position="195"/>
        <end position="333"/>
    </location>
</feature>
<dbReference type="SUPFAM" id="SSF103481">
    <property type="entry name" value="Multidrug resistance efflux transporter EmrE"/>
    <property type="match status" value="2"/>
</dbReference>
<dbReference type="KEGG" id="aup:AsAng_0025800"/>
<feature type="transmembrane region" description="Helical" evidence="6">
    <location>
        <begin position="114"/>
        <end position="133"/>
    </location>
</feature>
<dbReference type="InterPro" id="IPR000620">
    <property type="entry name" value="EamA_dom"/>
</dbReference>
<feature type="transmembrane region" description="Helical" evidence="6">
    <location>
        <begin position="291"/>
        <end position="309"/>
    </location>
</feature>
<proteinExistence type="inferred from homology"/>
<evidence type="ECO:0000313" key="9">
    <source>
        <dbReference type="Proteomes" id="UP001060919"/>
    </source>
</evidence>
<feature type="transmembrane region" description="Helical" evidence="6">
    <location>
        <begin position="80"/>
        <end position="102"/>
    </location>
</feature>
<sequence>MGHQTEELICFLVLPKNKKLADYYIKEREFINTFAEKKSMKLSDLRSDRYLIPISFFCIYFIWGSTYLATDWAFESFPPFFMTAIRLLMAGGLLLSVSYKGYKTATSKQIRNAAFFGFLILGIGSGGAMWSVLYLDTGMASLIVGCEPLVLVVFSWLLIGQRASMQKMLGVALGMVGMYILVSQDAITTSPDAYKGIIAVSVAIMGWTLGAIYMKGSDLPTSKIANTAIQMLTAGFVLLLVSLVLQEDIASIANRFTWKAFWSLLYLMFFGSIIAYTAFNYLLIKEDPRKVATATYINPIIALLLGWYFNNEVITSQSLCAATILILGVVFIIRDDE</sequence>
<feature type="transmembrane region" description="Helical" evidence="6">
    <location>
        <begin position="315"/>
        <end position="333"/>
    </location>
</feature>
<organism evidence="8 9">
    <name type="scientific">Aureispira anguillae</name>
    <dbReference type="NCBI Taxonomy" id="2864201"/>
    <lineage>
        <taxon>Bacteria</taxon>
        <taxon>Pseudomonadati</taxon>
        <taxon>Bacteroidota</taxon>
        <taxon>Saprospiria</taxon>
        <taxon>Saprospirales</taxon>
        <taxon>Saprospiraceae</taxon>
        <taxon>Aureispira</taxon>
    </lineage>
</organism>
<feature type="transmembrane region" description="Helical" evidence="6">
    <location>
        <begin position="224"/>
        <end position="245"/>
    </location>
</feature>
<gene>
    <name evidence="8" type="ORF">AsAng_0025800</name>
</gene>